<organism evidence="2 3">
    <name type="scientific">Lepraria neglecta</name>
    <dbReference type="NCBI Taxonomy" id="209136"/>
    <lineage>
        <taxon>Eukaryota</taxon>
        <taxon>Fungi</taxon>
        <taxon>Dikarya</taxon>
        <taxon>Ascomycota</taxon>
        <taxon>Pezizomycotina</taxon>
        <taxon>Lecanoromycetes</taxon>
        <taxon>OSLEUM clade</taxon>
        <taxon>Lecanoromycetidae</taxon>
        <taxon>Lecanorales</taxon>
        <taxon>Lecanorineae</taxon>
        <taxon>Stereocaulaceae</taxon>
        <taxon>Lepraria</taxon>
    </lineage>
</organism>
<dbReference type="AlphaFoldDB" id="A0AAD9ZHG5"/>
<feature type="compositionally biased region" description="Basic residues" evidence="1">
    <location>
        <begin position="214"/>
        <end position="223"/>
    </location>
</feature>
<accession>A0AAD9ZHG5</accession>
<feature type="compositionally biased region" description="Basic and acidic residues" evidence="1">
    <location>
        <begin position="239"/>
        <end position="256"/>
    </location>
</feature>
<evidence type="ECO:0000313" key="2">
    <source>
        <dbReference type="EMBL" id="KAK3179090.1"/>
    </source>
</evidence>
<sequence length="351" mass="41657">MDWQTFRFYREVYWLGWQDVEHGSELGRAWEETMFGGEIGLINNRADGSHGIGTSDWPPRGSLDDPDRRIWHTVSMEYIERMFQMETWQRNFNLKQWRVFNIERDGAPSLYINSFTTMSWDEEQRVANEEIADLVALEDEQPAKKKRLTGEGETEEHRLEDDEVIEQAVQEQELQRTLPDYDRQVPMFRNTRRLSSVMPGALPDSKTRVILSPRTRKPRRSRYPRSGGSAGKTPSWLKEGQREFMKDQRSKDRERRLADELTRQTHALECSKVEKLTSELIKKIKSRPTGLMEKHRMRKRNEQINKRAEEKRKLEMSEQKRVQVKEELIAAWRKWDQDKKGGSESLTRRSN</sequence>
<dbReference type="EMBL" id="JASNWA010000003">
    <property type="protein sequence ID" value="KAK3179090.1"/>
    <property type="molecule type" value="Genomic_DNA"/>
</dbReference>
<feature type="region of interest" description="Disordered" evidence="1">
    <location>
        <begin position="213"/>
        <end position="256"/>
    </location>
</feature>
<gene>
    <name evidence="2" type="ORF">OEA41_001229</name>
</gene>
<name>A0AAD9ZHG5_9LECA</name>
<comment type="caution">
    <text evidence="2">The sequence shown here is derived from an EMBL/GenBank/DDBJ whole genome shotgun (WGS) entry which is preliminary data.</text>
</comment>
<dbReference type="Proteomes" id="UP001276659">
    <property type="component" value="Unassembled WGS sequence"/>
</dbReference>
<reference evidence="2" key="1">
    <citation type="submission" date="2022-11" db="EMBL/GenBank/DDBJ databases">
        <title>Chromosomal genome sequence assembly and mating type (MAT) locus characterization of the leprose asexual lichenized fungus Lepraria neglecta (Nyl.) Erichsen.</title>
        <authorList>
            <person name="Allen J.L."/>
            <person name="Pfeffer B."/>
        </authorList>
    </citation>
    <scope>NUCLEOTIDE SEQUENCE</scope>
    <source>
        <strain evidence="2">Allen 5258</strain>
    </source>
</reference>
<proteinExistence type="predicted"/>
<feature type="compositionally biased region" description="Basic and acidic residues" evidence="1">
    <location>
        <begin position="300"/>
        <end position="319"/>
    </location>
</feature>
<evidence type="ECO:0000313" key="3">
    <source>
        <dbReference type="Proteomes" id="UP001276659"/>
    </source>
</evidence>
<keyword evidence="3" id="KW-1185">Reference proteome</keyword>
<protein>
    <submittedName>
        <fullName evidence="2">Uncharacterized protein</fullName>
    </submittedName>
</protein>
<evidence type="ECO:0000256" key="1">
    <source>
        <dbReference type="SAM" id="MobiDB-lite"/>
    </source>
</evidence>
<feature type="region of interest" description="Disordered" evidence="1">
    <location>
        <begin position="290"/>
        <end position="319"/>
    </location>
</feature>